<dbReference type="STRING" id="41447.ENSSDUP00000004766"/>
<reference evidence="1" key="1">
    <citation type="submission" date="2025-08" db="UniProtKB">
        <authorList>
            <consortium name="Ensembl"/>
        </authorList>
    </citation>
    <scope>IDENTIFICATION</scope>
</reference>
<dbReference type="Ensembl" id="ENSSDUT00000004864.1">
    <property type="protein sequence ID" value="ENSSDUP00000004766.1"/>
    <property type="gene ID" value="ENSSDUG00000003542.1"/>
</dbReference>
<name>A0A3B4TF30_SERDU</name>
<reference evidence="1" key="2">
    <citation type="submission" date="2025-09" db="UniProtKB">
        <authorList>
            <consortium name="Ensembl"/>
        </authorList>
    </citation>
    <scope>IDENTIFICATION</scope>
</reference>
<dbReference type="InterPro" id="IPR027417">
    <property type="entry name" value="P-loop_NTPase"/>
</dbReference>
<sequence>KHLSKKYLHLFYPTDYIDIRMTLVITALDMDTTMSTIYAWLENPVKFEKSHGVNNHKEETHILIVEGFLLYTHGPLSHVLNQRYFISIPRSV</sequence>
<evidence type="ECO:0000313" key="1">
    <source>
        <dbReference type="Ensembl" id="ENSSDUP00000004766.1"/>
    </source>
</evidence>
<dbReference type="Gene3D" id="3.40.50.300">
    <property type="entry name" value="P-loop containing nucleotide triphosphate hydrolases"/>
    <property type="match status" value="1"/>
</dbReference>
<organism evidence="1 2">
    <name type="scientific">Seriola dumerili</name>
    <name type="common">Greater amberjack</name>
    <name type="synonym">Caranx dumerili</name>
    <dbReference type="NCBI Taxonomy" id="41447"/>
    <lineage>
        <taxon>Eukaryota</taxon>
        <taxon>Metazoa</taxon>
        <taxon>Chordata</taxon>
        <taxon>Craniata</taxon>
        <taxon>Vertebrata</taxon>
        <taxon>Euteleostomi</taxon>
        <taxon>Actinopterygii</taxon>
        <taxon>Neopterygii</taxon>
        <taxon>Teleostei</taxon>
        <taxon>Neoteleostei</taxon>
        <taxon>Acanthomorphata</taxon>
        <taxon>Carangaria</taxon>
        <taxon>Carangiformes</taxon>
        <taxon>Carangidae</taxon>
        <taxon>Seriola</taxon>
    </lineage>
</organism>
<accession>A0A3B4TF30</accession>
<evidence type="ECO:0000313" key="2">
    <source>
        <dbReference type="Proteomes" id="UP000261420"/>
    </source>
</evidence>
<proteinExistence type="predicted"/>
<dbReference type="Proteomes" id="UP000261420">
    <property type="component" value="Unplaced"/>
</dbReference>
<protein>
    <submittedName>
        <fullName evidence="1">Muscle-specific beta 1 integrin binding protein 2</fullName>
    </submittedName>
</protein>
<dbReference type="GeneTree" id="ENSGT00940000159842"/>
<keyword evidence="2" id="KW-1185">Reference proteome</keyword>
<dbReference type="AlphaFoldDB" id="A0A3B4TF30"/>